<evidence type="ECO:0000313" key="5">
    <source>
        <dbReference type="Proteomes" id="UP001634394"/>
    </source>
</evidence>
<dbReference type="InterPro" id="IPR001590">
    <property type="entry name" value="Peptidase_M12B"/>
</dbReference>
<evidence type="ECO:0000256" key="1">
    <source>
        <dbReference type="PROSITE-ProRule" id="PRU00276"/>
    </source>
</evidence>
<protein>
    <recommendedName>
        <fullName evidence="3">Peptidase M12B domain-containing protein</fullName>
    </recommendedName>
</protein>
<comment type="caution">
    <text evidence="1">Lacks conserved residue(s) required for the propagation of feature annotation.</text>
</comment>
<feature type="region of interest" description="Disordered" evidence="2">
    <location>
        <begin position="166"/>
        <end position="203"/>
    </location>
</feature>
<sequence>MTMTPGVYVFTIGCMIHIQSAAKTTLETVWLKDATEKRTLSNTDLPDELAFHLTRRSETLTLNLRRNHDINPNADVYFARKMQNGTLALVKSRTTGEQNGNVRIGNRDYDLQPEETDVVSRNLYDEPGALGRKYVLQIQTHNQRDYSVKIKDAAYQMEKILQQKRMTSTRRFQEQEKQKQLSSTTASLSSANESTLHKIENRDTDKSRQLQNFYFVKVAVLIDPGLWEFYYSTVHYFSPLTRRRSAIKLIHQWYSHIMNGVNMIYRGIQDTSISIIVLLSEFIIFKTKQEFQLHESRVVNLDGKYLVDGPLYLNDIITWDKETDAKQNKHFSHGMLFTRYKIFEDELSNKDTNGLSFVGEVCNVGKRMSLVETHGYVWMVHAAAHELGHNLGANHDGEEDSINCRSEDAFIMSKEIVEYTPDEPYNKNHWLFSTCSINAFKKKLPTKTCLNSHESNHRDYYNYLTKEPGEIFTTARHDICLRMRCTDPRTEFCIEEYHGAARGTGCGTNMASRIPNEVQFLEMKKDSELFRLSYVNTGRNTKQGEEEKKHYI</sequence>
<dbReference type="Pfam" id="PF01421">
    <property type="entry name" value="Reprolysin"/>
    <property type="match status" value="1"/>
</dbReference>
<dbReference type="Proteomes" id="UP001634394">
    <property type="component" value="Unassembled WGS sequence"/>
</dbReference>
<dbReference type="EMBL" id="JBJQND010000018">
    <property type="protein sequence ID" value="KAL3836844.1"/>
    <property type="molecule type" value="Genomic_DNA"/>
</dbReference>
<proteinExistence type="predicted"/>
<evidence type="ECO:0000313" key="4">
    <source>
        <dbReference type="EMBL" id="KAL3836844.1"/>
    </source>
</evidence>
<feature type="binding site" evidence="1">
    <location>
        <position position="385"/>
    </location>
    <ligand>
        <name>Zn(2+)</name>
        <dbReference type="ChEBI" id="CHEBI:29105"/>
        <note>catalytic</note>
    </ligand>
</feature>
<comment type="caution">
    <text evidence="4">The sequence shown here is derived from an EMBL/GenBank/DDBJ whole genome shotgun (WGS) entry which is preliminary data.</text>
</comment>
<keyword evidence="5" id="KW-1185">Reference proteome</keyword>
<accession>A0ABD3TIG7</accession>
<feature type="domain" description="Peptidase M12B" evidence="3">
    <location>
        <begin position="214"/>
        <end position="444"/>
    </location>
</feature>
<dbReference type="PANTHER" id="PTHR11905:SF159">
    <property type="entry name" value="ADAM METALLOPROTEASE"/>
    <property type="match status" value="1"/>
</dbReference>
<gene>
    <name evidence="4" type="ORF">ACJMK2_022257</name>
</gene>
<dbReference type="SUPFAM" id="SSF55486">
    <property type="entry name" value="Metalloproteases ('zincins'), catalytic domain"/>
    <property type="match status" value="1"/>
</dbReference>
<feature type="compositionally biased region" description="Low complexity" evidence="2">
    <location>
        <begin position="181"/>
        <end position="191"/>
    </location>
</feature>
<keyword evidence="1" id="KW-0479">Metal-binding</keyword>
<feature type="binding site" evidence="1">
    <location>
        <position position="395"/>
    </location>
    <ligand>
        <name>Zn(2+)</name>
        <dbReference type="ChEBI" id="CHEBI:29105"/>
        <note>catalytic</note>
    </ligand>
</feature>
<dbReference type="GO" id="GO:0046872">
    <property type="term" value="F:metal ion binding"/>
    <property type="evidence" value="ECO:0007669"/>
    <property type="project" value="UniProtKB-KW"/>
</dbReference>
<dbReference type="InterPro" id="IPR024079">
    <property type="entry name" value="MetalloPept_cat_dom_sf"/>
</dbReference>
<evidence type="ECO:0000256" key="2">
    <source>
        <dbReference type="SAM" id="MobiDB-lite"/>
    </source>
</evidence>
<dbReference type="AlphaFoldDB" id="A0ABD3TIG7"/>
<dbReference type="PANTHER" id="PTHR11905">
    <property type="entry name" value="ADAM A DISINTEGRIN AND METALLOPROTEASE DOMAIN"/>
    <property type="match status" value="1"/>
</dbReference>
<keyword evidence="1" id="KW-0862">Zinc</keyword>
<name>A0ABD3TIG7_SINWO</name>
<feature type="active site" evidence="1">
    <location>
        <position position="386"/>
    </location>
</feature>
<evidence type="ECO:0000259" key="3">
    <source>
        <dbReference type="PROSITE" id="PS50215"/>
    </source>
</evidence>
<organism evidence="4 5">
    <name type="scientific">Sinanodonta woodiana</name>
    <name type="common">Chinese pond mussel</name>
    <name type="synonym">Anodonta woodiana</name>
    <dbReference type="NCBI Taxonomy" id="1069815"/>
    <lineage>
        <taxon>Eukaryota</taxon>
        <taxon>Metazoa</taxon>
        <taxon>Spiralia</taxon>
        <taxon>Lophotrochozoa</taxon>
        <taxon>Mollusca</taxon>
        <taxon>Bivalvia</taxon>
        <taxon>Autobranchia</taxon>
        <taxon>Heteroconchia</taxon>
        <taxon>Palaeoheterodonta</taxon>
        <taxon>Unionida</taxon>
        <taxon>Unionoidea</taxon>
        <taxon>Unionidae</taxon>
        <taxon>Unioninae</taxon>
        <taxon>Sinanodonta</taxon>
    </lineage>
</organism>
<dbReference type="PROSITE" id="PS50215">
    <property type="entry name" value="ADAM_MEPRO"/>
    <property type="match status" value="1"/>
</dbReference>
<dbReference type="Gene3D" id="3.40.390.10">
    <property type="entry name" value="Collagenase (Catalytic Domain)"/>
    <property type="match status" value="1"/>
</dbReference>
<reference evidence="4 5" key="1">
    <citation type="submission" date="2024-11" db="EMBL/GenBank/DDBJ databases">
        <title>Chromosome-level genome assembly of the freshwater bivalve Anodonta woodiana.</title>
        <authorList>
            <person name="Chen X."/>
        </authorList>
    </citation>
    <scope>NUCLEOTIDE SEQUENCE [LARGE SCALE GENOMIC DNA]</scope>
    <source>
        <strain evidence="4">MN2024</strain>
        <tissue evidence="4">Gills</tissue>
    </source>
</reference>
<feature type="binding site" evidence="1">
    <location>
        <position position="389"/>
    </location>
    <ligand>
        <name>Zn(2+)</name>
        <dbReference type="ChEBI" id="CHEBI:29105"/>
        <note>catalytic</note>
    </ligand>
</feature>